<evidence type="ECO:0000313" key="2">
    <source>
        <dbReference type="EMBL" id="KAK3045557.1"/>
    </source>
</evidence>
<gene>
    <name evidence="2" type="ORF">LTR09_012870</name>
</gene>
<reference evidence="2" key="1">
    <citation type="submission" date="2023-04" db="EMBL/GenBank/DDBJ databases">
        <title>Black Yeasts Isolated from many extreme environments.</title>
        <authorList>
            <person name="Coleine C."/>
            <person name="Stajich J.E."/>
            <person name="Selbmann L."/>
        </authorList>
    </citation>
    <scope>NUCLEOTIDE SEQUENCE</scope>
    <source>
        <strain evidence="2">CCFEE 5312</strain>
    </source>
</reference>
<proteinExistence type="predicted"/>
<evidence type="ECO:0000256" key="1">
    <source>
        <dbReference type="SAM" id="MobiDB-lite"/>
    </source>
</evidence>
<organism evidence="2 3">
    <name type="scientific">Extremus antarcticus</name>
    <dbReference type="NCBI Taxonomy" id="702011"/>
    <lineage>
        <taxon>Eukaryota</taxon>
        <taxon>Fungi</taxon>
        <taxon>Dikarya</taxon>
        <taxon>Ascomycota</taxon>
        <taxon>Pezizomycotina</taxon>
        <taxon>Dothideomycetes</taxon>
        <taxon>Dothideomycetidae</taxon>
        <taxon>Mycosphaerellales</taxon>
        <taxon>Extremaceae</taxon>
        <taxon>Extremus</taxon>
    </lineage>
</organism>
<name>A0AAJ0D4K3_9PEZI</name>
<feature type="compositionally biased region" description="Polar residues" evidence="1">
    <location>
        <begin position="434"/>
        <end position="448"/>
    </location>
</feature>
<feature type="compositionally biased region" description="Basic and acidic residues" evidence="1">
    <location>
        <begin position="361"/>
        <end position="375"/>
    </location>
</feature>
<feature type="region of interest" description="Disordered" evidence="1">
    <location>
        <begin position="344"/>
        <end position="449"/>
    </location>
</feature>
<keyword evidence="3" id="KW-1185">Reference proteome</keyword>
<protein>
    <submittedName>
        <fullName evidence="2">Uncharacterized protein</fullName>
    </submittedName>
</protein>
<comment type="caution">
    <text evidence="2">The sequence shown here is derived from an EMBL/GenBank/DDBJ whole genome shotgun (WGS) entry which is preliminary data.</text>
</comment>
<feature type="compositionally biased region" description="Polar residues" evidence="1">
    <location>
        <begin position="387"/>
        <end position="402"/>
    </location>
</feature>
<dbReference type="Proteomes" id="UP001271007">
    <property type="component" value="Unassembled WGS sequence"/>
</dbReference>
<evidence type="ECO:0000313" key="3">
    <source>
        <dbReference type="Proteomes" id="UP001271007"/>
    </source>
</evidence>
<accession>A0AAJ0D4K3</accession>
<dbReference type="EMBL" id="JAWDJX010000200">
    <property type="protein sequence ID" value="KAK3045557.1"/>
    <property type="molecule type" value="Genomic_DNA"/>
</dbReference>
<sequence>MTSDGELINKNLVFSDTNPDDLLDYEGASDELVDWLSLLPTSYWNFVRDSTEIRFCTGVKKSRGKGGARGRRSFLEATKLLPVVDINKLKRAFPKANPSKLASLNIAITKLCSPSEQRLAHADGASCEPRGHAPPKLSSPASRLVRITGRKLWSEKVISDKTVTTHFQSILGWDSWSALENNVTCQLFPTGRTESRFQAAYRQYETEHAQDRTNLRSAKQMRTEHQLGSRLFTLIRETDMSGLAMMGVSTKNLYEKCLTLNDVRRIVAYCKENSPNFLTRVSASRDDMIRRFLKEAECCGYLLCSFLQGDTELGKWLVQHHREFLVRAIDNPSILDETHPLQEESLRPGAGVNTCPPSNNEDSHSPDQSNGREDSAYGSDGVVFPHGNNQSWRPIEPNTASASDPRWGSGGGASLAPQGLAEQPLAHVPGGFPDSSTEEAYTISTTGSEPIPNTMYPYDSYAVDWLQMWPDLFGHADFTLAQ</sequence>
<dbReference type="AlphaFoldDB" id="A0AAJ0D4K3"/>